<feature type="domain" description="NAD-dependent epimerase/dehydratase" evidence="2">
    <location>
        <begin position="44"/>
        <end position="258"/>
    </location>
</feature>
<dbReference type="Pfam" id="PF08338">
    <property type="entry name" value="DUF1731"/>
    <property type="match status" value="1"/>
</dbReference>
<organism evidence="4 5">
    <name type="scientific">Blastopirellula marina</name>
    <dbReference type="NCBI Taxonomy" id="124"/>
    <lineage>
        <taxon>Bacteria</taxon>
        <taxon>Pseudomonadati</taxon>
        <taxon>Planctomycetota</taxon>
        <taxon>Planctomycetia</taxon>
        <taxon>Pirellulales</taxon>
        <taxon>Pirellulaceae</taxon>
        <taxon>Blastopirellula</taxon>
    </lineage>
</organism>
<dbReference type="InterPro" id="IPR013549">
    <property type="entry name" value="DUF1731"/>
</dbReference>
<name>A0A2S8FS00_9BACT</name>
<dbReference type="InterPro" id="IPR001509">
    <property type="entry name" value="Epimerase_deHydtase"/>
</dbReference>
<feature type="domain" description="DUF1731" evidence="3">
    <location>
        <begin position="296"/>
        <end position="344"/>
    </location>
</feature>
<sequence length="356" mass="38616">MLDNSPLFVAFAIPLRLAYAEPLDLYQKRTDTAVTTTIKPQRYVIAGGSGFLGISLATKLTSLGHHVTILSRNKPRPNGPWQHVTWDGRTAGEWIDVLEGSSGLINLAGRSVDCIKTPDHQDEILRSRVESTQVLGAAMGMLSSPPPVWVQMGTAHIYGDPPTSICTEQSSFGVGLAPTVGQAWEAALHKAVLPSQRAVVLRTSFVLGTDRGAGGGALTRLAKVVRWGLGGRIGSGTQGMSWLHEADMNALFLRALEDDTMQGAYITSSPNPVSQSDFMRTLRKVLGVPIGLPAFSWMVRLGAHLILRTDPDLALYGRYVIPRRLQEANFQFQFPLLEDALRDLLARPTTSLPTNG</sequence>
<proteinExistence type="inferred from homology"/>
<dbReference type="Pfam" id="PF01370">
    <property type="entry name" value="Epimerase"/>
    <property type="match status" value="1"/>
</dbReference>
<comment type="caution">
    <text evidence="4">The sequence shown here is derived from an EMBL/GenBank/DDBJ whole genome shotgun (WGS) entry which is preliminary data.</text>
</comment>
<evidence type="ECO:0000313" key="4">
    <source>
        <dbReference type="EMBL" id="PQO34955.1"/>
    </source>
</evidence>
<dbReference type="EMBL" id="PUHY01000010">
    <property type="protein sequence ID" value="PQO34955.1"/>
    <property type="molecule type" value="Genomic_DNA"/>
</dbReference>
<dbReference type="PANTHER" id="PTHR11092">
    <property type="entry name" value="SUGAR NUCLEOTIDE EPIMERASE RELATED"/>
    <property type="match status" value="1"/>
</dbReference>
<dbReference type="CDD" id="cd05242">
    <property type="entry name" value="SDR_a8"/>
    <property type="match status" value="1"/>
</dbReference>
<dbReference type="NCBIfam" id="TIGR01777">
    <property type="entry name" value="yfcH"/>
    <property type="match status" value="1"/>
</dbReference>
<evidence type="ECO:0000313" key="5">
    <source>
        <dbReference type="Proteomes" id="UP000238322"/>
    </source>
</evidence>
<dbReference type="InterPro" id="IPR010099">
    <property type="entry name" value="SDR39U1"/>
</dbReference>
<dbReference type="InterPro" id="IPR036291">
    <property type="entry name" value="NAD(P)-bd_dom_sf"/>
</dbReference>
<reference evidence="4 5" key="1">
    <citation type="submission" date="2018-02" db="EMBL/GenBank/DDBJ databases">
        <title>Comparative genomes isolates from brazilian mangrove.</title>
        <authorList>
            <person name="Araujo J.E."/>
            <person name="Taketani R.G."/>
            <person name="Silva M.C.P."/>
            <person name="Loureco M.V."/>
            <person name="Andreote F.D."/>
        </authorList>
    </citation>
    <scope>NUCLEOTIDE SEQUENCE [LARGE SCALE GENOMIC DNA]</scope>
    <source>
        <strain evidence="4 5">Hex-1 MGV</strain>
    </source>
</reference>
<dbReference type="Gene3D" id="3.40.50.720">
    <property type="entry name" value="NAD(P)-binding Rossmann-like Domain"/>
    <property type="match status" value="1"/>
</dbReference>
<protein>
    <submittedName>
        <fullName evidence="4">TIGR01777 family protein</fullName>
    </submittedName>
</protein>
<dbReference type="PANTHER" id="PTHR11092:SF0">
    <property type="entry name" value="EPIMERASE FAMILY PROTEIN SDR39U1"/>
    <property type="match status" value="1"/>
</dbReference>
<dbReference type="AlphaFoldDB" id="A0A2S8FS00"/>
<evidence type="ECO:0000259" key="3">
    <source>
        <dbReference type="Pfam" id="PF08338"/>
    </source>
</evidence>
<dbReference type="Proteomes" id="UP000238322">
    <property type="component" value="Unassembled WGS sequence"/>
</dbReference>
<accession>A0A2S8FS00</accession>
<evidence type="ECO:0000256" key="1">
    <source>
        <dbReference type="ARBA" id="ARBA00009353"/>
    </source>
</evidence>
<dbReference type="SUPFAM" id="SSF51735">
    <property type="entry name" value="NAD(P)-binding Rossmann-fold domains"/>
    <property type="match status" value="1"/>
</dbReference>
<gene>
    <name evidence="4" type="ORF">C5Y83_15870</name>
</gene>
<evidence type="ECO:0000259" key="2">
    <source>
        <dbReference type="Pfam" id="PF01370"/>
    </source>
</evidence>
<dbReference type="OrthoDB" id="9801773at2"/>
<comment type="similarity">
    <text evidence="1">Belongs to the NAD(P)-dependent epimerase/dehydratase family. SDR39U1 subfamily.</text>
</comment>